<feature type="compositionally biased region" description="Polar residues" evidence="4">
    <location>
        <begin position="640"/>
        <end position="649"/>
    </location>
</feature>
<protein>
    <submittedName>
        <fullName evidence="7">Uncharacterized protein</fullName>
    </submittedName>
</protein>
<evidence type="ECO:0000256" key="2">
    <source>
        <dbReference type="ARBA" id="ARBA00023242"/>
    </source>
</evidence>
<dbReference type="Pfam" id="PF07534">
    <property type="entry name" value="TLD"/>
    <property type="match status" value="1"/>
</dbReference>
<dbReference type="AlphaFoldDB" id="A0AAV1X6B3"/>
<evidence type="ECO:0000256" key="1">
    <source>
        <dbReference type="ARBA" id="ARBA00004123"/>
    </source>
</evidence>
<evidence type="ECO:0000256" key="3">
    <source>
        <dbReference type="PROSITE-ProRule" id="PRU00357"/>
    </source>
</evidence>
<feature type="domain" description="TLDc" evidence="6">
    <location>
        <begin position="142"/>
        <end position="307"/>
    </location>
</feature>
<keyword evidence="2 3" id="KW-0539">Nucleus</keyword>
<proteinExistence type="predicted"/>
<gene>
    <name evidence="7" type="ORF">LLUT_LOCUS17799</name>
</gene>
<dbReference type="Pfam" id="PF06203">
    <property type="entry name" value="CCT"/>
    <property type="match status" value="1"/>
</dbReference>
<feature type="region of interest" description="Disordered" evidence="4">
    <location>
        <begin position="107"/>
        <end position="133"/>
    </location>
</feature>
<reference evidence="7 8" key="1">
    <citation type="submission" date="2024-03" db="EMBL/GenBank/DDBJ databases">
        <authorList>
            <person name="Martinez-Hernandez J."/>
        </authorList>
    </citation>
    <scope>NUCLEOTIDE SEQUENCE [LARGE SCALE GENOMIC DNA]</scope>
</reference>
<dbReference type="PANTHER" id="PTHR23354">
    <property type="entry name" value="NUCLEOLAR PROTEIN 7/ESTROGEN RECEPTOR COACTIVATOR-RELATED"/>
    <property type="match status" value="1"/>
</dbReference>
<dbReference type="InterPro" id="IPR010402">
    <property type="entry name" value="CCT_domain"/>
</dbReference>
<dbReference type="SMART" id="SM00584">
    <property type="entry name" value="TLDc"/>
    <property type="match status" value="1"/>
</dbReference>
<comment type="subcellular location">
    <subcellularLocation>
        <location evidence="1 3">Nucleus</location>
    </subcellularLocation>
</comment>
<evidence type="ECO:0000259" key="5">
    <source>
        <dbReference type="PROSITE" id="PS51017"/>
    </source>
</evidence>
<organism evidence="7 8">
    <name type="scientific">Lupinus luteus</name>
    <name type="common">European yellow lupine</name>
    <dbReference type="NCBI Taxonomy" id="3873"/>
    <lineage>
        <taxon>Eukaryota</taxon>
        <taxon>Viridiplantae</taxon>
        <taxon>Streptophyta</taxon>
        <taxon>Embryophyta</taxon>
        <taxon>Tracheophyta</taxon>
        <taxon>Spermatophyta</taxon>
        <taxon>Magnoliopsida</taxon>
        <taxon>eudicotyledons</taxon>
        <taxon>Gunneridae</taxon>
        <taxon>Pentapetalae</taxon>
        <taxon>rosids</taxon>
        <taxon>fabids</taxon>
        <taxon>Fabales</taxon>
        <taxon>Fabaceae</taxon>
        <taxon>Papilionoideae</taxon>
        <taxon>50 kb inversion clade</taxon>
        <taxon>genistoids sensu lato</taxon>
        <taxon>core genistoids</taxon>
        <taxon>Genisteae</taxon>
        <taxon>Lupinus</taxon>
    </lineage>
</organism>
<feature type="compositionally biased region" description="Polar residues" evidence="4">
    <location>
        <begin position="124"/>
        <end position="133"/>
    </location>
</feature>
<evidence type="ECO:0000313" key="7">
    <source>
        <dbReference type="EMBL" id="CAL0316739.1"/>
    </source>
</evidence>
<dbReference type="PANTHER" id="PTHR23354:SF74">
    <property type="entry name" value="TLD-DOMAIN CONTAINING NUCLEOLAR PROTEIN"/>
    <property type="match status" value="1"/>
</dbReference>
<evidence type="ECO:0000259" key="6">
    <source>
        <dbReference type="PROSITE" id="PS51886"/>
    </source>
</evidence>
<sequence>MYSFKDKLSHYLPNFNSNSNSSQANPTPRDYKSLSSYLSSIIPSISMGGSKRDKHENDLRPIQSDSFEYNYEKLEKQVDDKMDKYVDCSPPCTMDLLKDEIISEDLTSRKSSSSSEVFEEANEQQTPNTSKKSVLNLSHDSTLISPELYEFFESCLPNIVKGRQWVLLYSTAKDGISLRTLIRKSAELSCPCLLIAGDMKGAVFGGLLECPLKPTPKRKYQGTNQTFVFTTIYGQPTLFRPTGANRYYYMCLRDLLAIGGGGNYALCLDEDLLTGTSGPCETFGNRCLAHSPEFQLKNVEDEISIPISNQILELCDSELFQETLQNSEVTSSSNCCYDENSSYVTNICLALDNIDNKLNSNSNNTVTTPTSTTTNNNTTNSSNFSIIFDSQEEIDNDISASIDFSSSKTFNIPQFLQNQQEQFGNFSSMQQPNVQQQLAACNSGVEGFSQYPNDPVAPLIGAPLTSVFEEDCISSVPSYMPLNPSSPSCNFLGPGIGQYMPHGPLTTALSADRSGLFGQSMLFGSDIQTQELEYKAENGGMFCTDSMPQVFSPSDLQALGVVENQQLVVGAGNSAILEDSTFKVGKLSVEQRKEKIHRYMKKRNERNFSKKIKYACRKTLADSRPRVRGRFAKNDEFGDTHNNQRSASSNHEEDDEVVVKEKDDMVDSSDTFAHISGMNSFKCNYSIRSWI</sequence>
<dbReference type="GO" id="GO:0005634">
    <property type="term" value="C:nucleus"/>
    <property type="evidence" value="ECO:0007669"/>
    <property type="project" value="UniProtKB-SubCell"/>
</dbReference>
<comment type="caution">
    <text evidence="7">The sequence shown here is derived from an EMBL/GenBank/DDBJ whole genome shotgun (WGS) entry which is preliminary data.</text>
</comment>
<feature type="domain" description="CCT" evidence="5">
    <location>
        <begin position="592"/>
        <end position="634"/>
    </location>
</feature>
<name>A0AAV1X6B3_LUPLU</name>
<dbReference type="PROSITE" id="PS51017">
    <property type="entry name" value="CCT"/>
    <property type="match status" value="1"/>
</dbReference>
<dbReference type="PROSITE" id="PS51886">
    <property type="entry name" value="TLDC"/>
    <property type="match status" value="1"/>
</dbReference>
<dbReference type="EMBL" id="CAXHTB010000012">
    <property type="protein sequence ID" value="CAL0316739.1"/>
    <property type="molecule type" value="Genomic_DNA"/>
</dbReference>
<keyword evidence="8" id="KW-1185">Reference proteome</keyword>
<dbReference type="InterPro" id="IPR006571">
    <property type="entry name" value="TLDc_dom"/>
</dbReference>
<accession>A0AAV1X6B3</accession>
<dbReference type="Proteomes" id="UP001497480">
    <property type="component" value="Unassembled WGS sequence"/>
</dbReference>
<evidence type="ECO:0000256" key="4">
    <source>
        <dbReference type="SAM" id="MobiDB-lite"/>
    </source>
</evidence>
<feature type="region of interest" description="Disordered" evidence="4">
    <location>
        <begin position="628"/>
        <end position="658"/>
    </location>
</feature>
<evidence type="ECO:0000313" key="8">
    <source>
        <dbReference type="Proteomes" id="UP001497480"/>
    </source>
</evidence>